<reference evidence="1 2" key="1">
    <citation type="submission" date="2021-01" db="EMBL/GenBank/DDBJ databases">
        <title>Chryseolinea sp. Jin1 Genome sequencing and assembly.</title>
        <authorList>
            <person name="Kim I."/>
        </authorList>
    </citation>
    <scope>NUCLEOTIDE SEQUENCE [LARGE SCALE GENOMIC DNA]</scope>
    <source>
        <strain evidence="1 2">Jin1</strain>
    </source>
</reference>
<dbReference type="InterPro" id="IPR011990">
    <property type="entry name" value="TPR-like_helical_dom_sf"/>
</dbReference>
<evidence type="ECO:0000313" key="2">
    <source>
        <dbReference type="Proteomes" id="UP000613030"/>
    </source>
</evidence>
<accession>A0ABS1KNV9</accession>
<dbReference type="Pfam" id="PF12771">
    <property type="entry name" value="SusD-like_2"/>
    <property type="match status" value="1"/>
</dbReference>
<dbReference type="Proteomes" id="UP000613030">
    <property type="component" value="Unassembled WGS sequence"/>
</dbReference>
<comment type="caution">
    <text evidence="1">The sequence shown here is derived from an EMBL/GenBank/DDBJ whole genome shotgun (WGS) entry which is preliminary data.</text>
</comment>
<dbReference type="InterPro" id="IPR041662">
    <property type="entry name" value="SusD-like_2"/>
</dbReference>
<dbReference type="SUPFAM" id="SSF48452">
    <property type="entry name" value="TPR-like"/>
    <property type="match status" value="1"/>
</dbReference>
<proteinExistence type="predicted"/>
<evidence type="ECO:0000313" key="1">
    <source>
        <dbReference type="EMBL" id="MBL0741116.1"/>
    </source>
</evidence>
<protein>
    <submittedName>
        <fullName evidence="1">SusD/RagB family nutrient-binding outer membrane lipoprotein</fullName>
    </submittedName>
</protein>
<keyword evidence="2" id="KW-1185">Reference proteome</keyword>
<dbReference type="Gene3D" id="1.25.40.390">
    <property type="match status" value="1"/>
</dbReference>
<organism evidence="1 2">
    <name type="scientific">Chryseolinea lacunae</name>
    <dbReference type="NCBI Taxonomy" id="2801331"/>
    <lineage>
        <taxon>Bacteria</taxon>
        <taxon>Pseudomonadati</taxon>
        <taxon>Bacteroidota</taxon>
        <taxon>Cytophagia</taxon>
        <taxon>Cytophagales</taxon>
        <taxon>Fulvivirgaceae</taxon>
        <taxon>Chryseolinea</taxon>
    </lineage>
</organism>
<gene>
    <name evidence="1" type="ORF">JI741_07785</name>
</gene>
<dbReference type="PROSITE" id="PS51257">
    <property type="entry name" value="PROKAR_LIPOPROTEIN"/>
    <property type="match status" value="1"/>
</dbReference>
<keyword evidence="1" id="KW-0449">Lipoprotein</keyword>
<sequence length="522" mass="58372">MRKIFVGIFAGMLMLGVLVSCKDKLEEQYFNPEKTTEASIGKFFTFMLDNSRVRPEYWNVRTFLAMHPAVYTQAVSFMNTSKRYQQQVNYLDDYWRDYYTPTAGGVVAHLREIEKAYAGLSAEEKANADVFVHAAKVVYYDQTAQMVDLWGDIPFSEAGSLNLSGATTSPKFDNAEEIYAAILTGLEEAAAYFESANLDPLVASSFTKQDILLQGNLNKWRRYANSLRLRALMRISFQNESKAKADVLEMLSAPASYPLIEDAAFNILLSPQTTYNDNLRNAVTELNSYIAPEHLLDGVLKPANDPRLRSLFDKNTTDQGVHNADYFAMPVTLNSAAQEENIGDGKYAILDSATFLFNTKFPGIVFTSSETAFLKAEAFERWGSTTDAEAAYLKGVTDAVKFTFYLNTLGAGKEAPVTADEISDLLASAEVAYTGTTTEKQIKIWTQKWVDFGLIQSVQGWSELRRTKYPVLTFLSDGSAVDFQLPGSRLVYPPNEKTFNAVNYAKVADKDKPSTKIFWDVK</sequence>
<name>A0ABS1KNV9_9BACT</name>
<dbReference type="RefSeq" id="WP_202008478.1">
    <property type="nucleotide sequence ID" value="NZ_JAERRB010000002.1"/>
</dbReference>
<dbReference type="EMBL" id="JAERRB010000002">
    <property type="protein sequence ID" value="MBL0741116.1"/>
    <property type="molecule type" value="Genomic_DNA"/>
</dbReference>